<keyword evidence="1" id="KW-0472">Membrane</keyword>
<dbReference type="SUPFAM" id="SSF51445">
    <property type="entry name" value="(Trans)glycosidases"/>
    <property type="match status" value="1"/>
</dbReference>
<dbReference type="Pfam" id="PF08924">
    <property type="entry name" value="Rv2525c_GlyHyd-like"/>
    <property type="match status" value="1"/>
</dbReference>
<dbReference type="SUPFAM" id="SSF47090">
    <property type="entry name" value="PGBD-like"/>
    <property type="match status" value="2"/>
</dbReference>
<feature type="domain" description="Peptidoglycan binding-like" evidence="2">
    <location>
        <begin position="144"/>
        <end position="201"/>
    </location>
</feature>
<dbReference type="GO" id="GO:0016787">
    <property type="term" value="F:hydrolase activity"/>
    <property type="evidence" value="ECO:0007669"/>
    <property type="project" value="UniProtKB-KW"/>
</dbReference>
<dbReference type="InterPro" id="IPR015020">
    <property type="entry name" value="Rv2525c-like_Glyco_Hydro-like"/>
</dbReference>
<dbReference type="InterPro" id="IPR036366">
    <property type="entry name" value="PGBDSf"/>
</dbReference>
<dbReference type="Gene3D" id="1.10.101.10">
    <property type="entry name" value="PGBD-like superfamily/PGBD"/>
    <property type="match status" value="4"/>
</dbReference>
<dbReference type="Proteomes" id="UP001623592">
    <property type="component" value="Unassembled WGS sequence"/>
</dbReference>
<evidence type="ECO:0000313" key="5">
    <source>
        <dbReference type="Proteomes" id="UP001623592"/>
    </source>
</evidence>
<proteinExistence type="predicted"/>
<feature type="domain" description="Peptidoglycan binding-like" evidence="2">
    <location>
        <begin position="77"/>
        <end position="130"/>
    </location>
</feature>
<dbReference type="RefSeq" id="WP_406789156.1">
    <property type="nucleotide sequence ID" value="NZ_JBJIAA010000018.1"/>
</dbReference>
<organism evidence="4 5">
    <name type="scientific">Clostridium neuense</name>
    <dbReference type="NCBI Taxonomy" id="1728934"/>
    <lineage>
        <taxon>Bacteria</taxon>
        <taxon>Bacillati</taxon>
        <taxon>Bacillota</taxon>
        <taxon>Clostridia</taxon>
        <taxon>Eubacteriales</taxon>
        <taxon>Clostridiaceae</taxon>
        <taxon>Clostridium</taxon>
    </lineage>
</organism>
<keyword evidence="4" id="KW-0378">Hydrolase</keyword>
<dbReference type="CDD" id="cd06418">
    <property type="entry name" value="GH25_BacA-like"/>
    <property type="match status" value="1"/>
</dbReference>
<keyword evidence="5" id="KW-1185">Reference proteome</keyword>
<reference evidence="4 5" key="1">
    <citation type="submission" date="2024-11" db="EMBL/GenBank/DDBJ databases">
        <authorList>
            <person name="Heng Y.C."/>
            <person name="Lim A.C.H."/>
            <person name="Lee J.K.Y."/>
            <person name="Kittelmann S."/>
        </authorList>
    </citation>
    <scope>NUCLEOTIDE SEQUENCE [LARGE SCALE GENOMIC DNA]</scope>
    <source>
        <strain evidence="4 5">WILCCON 0114</strain>
    </source>
</reference>
<evidence type="ECO:0000259" key="2">
    <source>
        <dbReference type="Pfam" id="PF01471"/>
    </source>
</evidence>
<comment type="caution">
    <text evidence="4">The sequence shown here is derived from an EMBL/GenBank/DDBJ whole genome shotgun (WGS) entry which is preliminary data.</text>
</comment>
<keyword evidence="1" id="KW-1133">Transmembrane helix</keyword>
<feature type="domain" description="Rv2525c-like glycoside hydrolase-like" evidence="3">
    <location>
        <begin position="294"/>
        <end position="470"/>
    </location>
</feature>
<evidence type="ECO:0000256" key="1">
    <source>
        <dbReference type="SAM" id="Phobius"/>
    </source>
</evidence>
<feature type="domain" description="Peptidoglycan binding-like" evidence="2">
    <location>
        <begin position="212"/>
        <end position="267"/>
    </location>
</feature>
<feature type="transmembrane region" description="Helical" evidence="1">
    <location>
        <begin position="652"/>
        <end position="670"/>
    </location>
</feature>
<dbReference type="InterPro" id="IPR002477">
    <property type="entry name" value="Peptidoglycan-bd-like"/>
</dbReference>
<evidence type="ECO:0000259" key="3">
    <source>
        <dbReference type="Pfam" id="PF08924"/>
    </source>
</evidence>
<dbReference type="Pfam" id="PF01471">
    <property type="entry name" value="PG_binding_1"/>
    <property type="match status" value="3"/>
</dbReference>
<dbReference type="Gene3D" id="3.20.20.80">
    <property type="entry name" value="Glycosidases"/>
    <property type="match status" value="1"/>
</dbReference>
<feature type="transmembrane region" description="Helical" evidence="1">
    <location>
        <begin position="677"/>
        <end position="700"/>
    </location>
</feature>
<dbReference type="InterPro" id="IPR036365">
    <property type="entry name" value="PGBD-like_sf"/>
</dbReference>
<dbReference type="EMBL" id="JBJIAA010000018">
    <property type="protein sequence ID" value="MFL0252499.1"/>
    <property type="molecule type" value="Genomic_DNA"/>
</dbReference>
<protein>
    <submittedName>
        <fullName evidence="4">Glycoside hydrolase domain-containing protein</fullName>
    </submittedName>
</protein>
<name>A0ABW8TIX8_9CLOT</name>
<accession>A0ABW8TIX8</accession>
<evidence type="ECO:0000313" key="4">
    <source>
        <dbReference type="EMBL" id="MFL0252499.1"/>
    </source>
</evidence>
<gene>
    <name evidence="4" type="ORF">ACJDT4_18975</name>
</gene>
<keyword evidence="1" id="KW-0812">Transmembrane</keyword>
<dbReference type="InterPro" id="IPR017853">
    <property type="entry name" value="GH"/>
</dbReference>
<sequence length="706" mass="74288">MDQMVLKVQQWLNATYGGNANYKKVTEDGITGNSTVSALIQALQIEIGVPSPDGVFGKQTLQICPTISPSYSSTNEAYIVQGALYCKGYNPSGFDGVYGNGVVNAIEQFQADAGLTTQDGLASPIILQALLNTDAYVLISGGDSKMRTIQQNLNRDYNSVIGLIPTNGVYARSTNTALIKALQHEEGNTPDGIWGPNTKNACPTIPGSRSTRNFVLLLQYALYCNGYDPNGFDGAFGSGLQSAIRDFQSFVGLSADGSAGPQTWASLLVSYGDPNRACAACDCSTTVTNEMASTLRANGYQLVGRYLTGRYAMTASELQTIFSNGLNVFPIFEYSVDPFHFTFMGGAADASLASNAAMRLGFYPGTTIYFAVDYDALDSQVTSNIIPYFEGISSAFSNSGINYSIGIYGPRNVCSRVAAAGLSVHSFVSDMSSGFSGNLGYKLPSDWAFDQIATVTIGSGAGQIEIDKDAYSGEDTGVSRVNTTIQSDLVAAANSSGLAELLGVSFDAAGDPITLINSPAVKAELEFSVGGSVGGGSNSIKFKNGQFEGVEVQTAFEKILAGLGSDRAAKLKVLLGEISQDIEVSIEAAYTGNSITITIETEEKKEINIAETVTITEDLNIELSLDISDTGASIVQAADNAVNLIIGELKEHVGPILVVCVVGAIIAFGGEISVSAVIAEVFAGIANFIIYIIGILMGLIKYLNIV</sequence>